<dbReference type="AlphaFoldDB" id="A0A024FSV5"/>
<sequence length="412" mass="47405">MQTYRDSNEGIFCGIPCTQDEPSILNIKRNAQTERERNIMAASTVYWRRSICQKYDRVSHEIERISCASQVFTSCEQYEAERVKEELQEAKKESKALVKSQKELVEKIVRHDTQPFRRFFMLNREKKVERLKTKLLHKMGASSSVDAEIQRLERRSSSIRDLRMTTIDNSLCLAGDGLSSSQLTMAESGHCGDQKYFSMRLETLEREKQELLCSLLEVLPGRNADHLQTQIAICMSEIKACHCTKRQLHRIEDLYRDATNKLRLALSDLVAPEYTGTLNEFVTRCYPLAIEAGRAMDAASHVIQPESYRRYRKFAPELANLKTPKFPQAVIDYARRTLVYVNPNAALAVEGMRKLKYAESILLNTQHIALEKLEVIEAWHDQVSKDLLQAQATLRKLESKSKHRLSLFTQAA</sequence>
<evidence type="ECO:0000313" key="2">
    <source>
        <dbReference type="EMBL" id="CCI10125.1"/>
    </source>
</evidence>
<keyword evidence="1" id="KW-0175">Coiled coil</keyword>
<organism evidence="2 3">
    <name type="scientific">Albugo candida</name>
    <dbReference type="NCBI Taxonomy" id="65357"/>
    <lineage>
        <taxon>Eukaryota</taxon>
        <taxon>Sar</taxon>
        <taxon>Stramenopiles</taxon>
        <taxon>Oomycota</taxon>
        <taxon>Peronosporomycetes</taxon>
        <taxon>Albuginales</taxon>
        <taxon>Albuginaceae</taxon>
        <taxon>Albugo</taxon>
    </lineage>
</organism>
<name>A0A024FSV5_9STRA</name>
<dbReference type="InParanoid" id="A0A024FSV5"/>
<evidence type="ECO:0000313" key="3">
    <source>
        <dbReference type="Proteomes" id="UP000053237"/>
    </source>
</evidence>
<dbReference type="OrthoDB" id="165682at2759"/>
<evidence type="ECO:0000256" key="1">
    <source>
        <dbReference type="SAM" id="Coils"/>
    </source>
</evidence>
<protein>
    <submittedName>
        <fullName evidence="2">Uncharacterized protein</fullName>
    </submittedName>
</protein>
<reference evidence="2 3" key="1">
    <citation type="submission" date="2012-05" db="EMBL/GenBank/DDBJ databases">
        <title>Recombination and specialization in a pathogen metapopulation.</title>
        <authorList>
            <person name="Gardiner A."/>
            <person name="Kemen E."/>
            <person name="Schultz-Larsen T."/>
            <person name="MacLean D."/>
            <person name="Van Oosterhout C."/>
            <person name="Jones J.D.G."/>
        </authorList>
    </citation>
    <scope>NUCLEOTIDE SEQUENCE [LARGE SCALE GENOMIC DNA]</scope>
    <source>
        <strain evidence="2 3">Ac Nc2</strain>
    </source>
</reference>
<comment type="caution">
    <text evidence="2">The sequence shown here is derived from an EMBL/GenBank/DDBJ whole genome shotgun (WGS) entry which is preliminary data.</text>
</comment>
<feature type="coiled-coil region" evidence="1">
    <location>
        <begin position="73"/>
        <end position="107"/>
    </location>
</feature>
<dbReference type="Proteomes" id="UP000053237">
    <property type="component" value="Unassembled WGS sequence"/>
</dbReference>
<proteinExistence type="predicted"/>
<gene>
    <name evidence="2" type="ORF">BN9_062390</name>
</gene>
<accession>A0A024FSV5</accession>
<keyword evidence="3" id="KW-1185">Reference proteome</keyword>
<dbReference type="EMBL" id="CAIX01000096">
    <property type="protein sequence ID" value="CCI10125.1"/>
    <property type="molecule type" value="Genomic_DNA"/>
</dbReference>